<feature type="transmembrane region" description="Helical" evidence="4">
    <location>
        <begin position="85"/>
        <end position="104"/>
    </location>
</feature>
<dbReference type="Gene3D" id="1.20.1250.20">
    <property type="entry name" value="MFS general substrate transporter like domains"/>
    <property type="match status" value="2"/>
</dbReference>
<dbReference type="InterPro" id="IPR020846">
    <property type="entry name" value="MFS_dom"/>
</dbReference>
<dbReference type="EMBL" id="BSNS01000022">
    <property type="protein sequence ID" value="GLQ56994.1"/>
    <property type="molecule type" value="Genomic_DNA"/>
</dbReference>
<evidence type="ECO:0000256" key="3">
    <source>
        <dbReference type="ARBA" id="ARBA00023136"/>
    </source>
</evidence>
<keyword evidence="1 4" id="KW-0812">Transmembrane</keyword>
<evidence type="ECO:0000313" key="6">
    <source>
        <dbReference type="EMBL" id="GLQ56994.1"/>
    </source>
</evidence>
<name>A0ABQ5WA61_9HYPH</name>
<dbReference type="PANTHER" id="PTHR23521">
    <property type="entry name" value="TRANSPORTER MFS SUPERFAMILY"/>
    <property type="match status" value="1"/>
</dbReference>
<feature type="transmembrane region" description="Helical" evidence="4">
    <location>
        <begin position="211"/>
        <end position="232"/>
    </location>
</feature>
<evidence type="ECO:0000256" key="1">
    <source>
        <dbReference type="ARBA" id="ARBA00022692"/>
    </source>
</evidence>
<dbReference type="Proteomes" id="UP001156691">
    <property type="component" value="Unassembled WGS sequence"/>
</dbReference>
<feature type="transmembrane region" description="Helical" evidence="4">
    <location>
        <begin position="337"/>
        <end position="360"/>
    </location>
</feature>
<feature type="transmembrane region" description="Helical" evidence="4">
    <location>
        <begin position="302"/>
        <end position="325"/>
    </location>
</feature>
<feature type="transmembrane region" description="Helical" evidence="4">
    <location>
        <begin position="20"/>
        <end position="43"/>
    </location>
</feature>
<keyword evidence="7" id="KW-1185">Reference proteome</keyword>
<evidence type="ECO:0000256" key="4">
    <source>
        <dbReference type="SAM" id="Phobius"/>
    </source>
</evidence>
<dbReference type="RefSeq" id="WP_284342373.1">
    <property type="nucleotide sequence ID" value="NZ_BSNS01000022.1"/>
</dbReference>
<dbReference type="PANTHER" id="PTHR23521:SF3">
    <property type="entry name" value="MFS TRANSPORTER"/>
    <property type="match status" value="1"/>
</dbReference>
<keyword evidence="3 4" id="KW-0472">Membrane</keyword>
<dbReference type="InterPro" id="IPR047200">
    <property type="entry name" value="MFS_YcaD-like"/>
</dbReference>
<sequence>MSTIETVVTTCKRGLVLAPVAALLLSVALLLLGNGLLGTLLVVRAGNEGFANETIGAMMSAYFAGYAIGAWFLPQVVISVGHVRTFAGFAAVASMTAILHLASIDPWSWTLLRAVTGLAYAGMILATESWLNAHAVQSTRGQLLSIFGVVSMGAWALGQALLNVASPDGIVLFLVVSLLITASVVPITLLPSRPPADVAQEPFSLRQLLAISPLATAGVFLAGLAIGAFWGMGPNFAQRIGLDVGGTSAFMAAVLGGTLVLQWPLGWVSDRLPRNMVIAAAAIGAGAAAIALAVATQAPLPVLLVIGALFGGLGIPIYSLCAAFANDGLSQGQMLGAARGLLLLNDLGTAVGPLVGGLAMTAAGPGGLFVYASVLLGVLAVAALPNMRIGRSGEAVSTRCPHTPLITLSLNALLQGQDAPQKAKQSQPASSGSS</sequence>
<feature type="transmembrane region" description="Helical" evidence="4">
    <location>
        <begin position="170"/>
        <end position="190"/>
    </location>
</feature>
<feature type="domain" description="Major facilitator superfamily (MFS) profile" evidence="5">
    <location>
        <begin position="211"/>
        <end position="434"/>
    </location>
</feature>
<feature type="transmembrane region" description="Helical" evidence="4">
    <location>
        <begin position="143"/>
        <end position="164"/>
    </location>
</feature>
<feature type="transmembrane region" description="Helical" evidence="4">
    <location>
        <begin position="55"/>
        <end position="73"/>
    </location>
</feature>
<feature type="transmembrane region" description="Helical" evidence="4">
    <location>
        <begin position="110"/>
        <end position="131"/>
    </location>
</feature>
<dbReference type="Pfam" id="PF07690">
    <property type="entry name" value="MFS_1"/>
    <property type="match status" value="1"/>
</dbReference>
<protein>
    <submittedName>
        <fullName evidence="6">MFS transporter</fullName>
    </submittedName>
</protein>
<dbReference type="SUPFAM" id="SSF103473">
    <property type="entry name" value="MFS general substrate transporter"/>
    <property type="match status" value="1"/>
</dbReference>
<gene>
    <name evidence="6" type="primary">ycaD</name>
    <name evidence="6" type="ORF">GCM10010862_42530</name>
</gene>
<dbReference type="InterPro" id="IPR036259">
    <property type="entry name" value="MFS_trans_sf"/>
</dbReference>
<dbReference type="InterPro" id="IPR011701">
    <property type="entry name" value="MFS"/>
</dbReference>
<feature type="transmembrane region" description="Helical" evidence="4">
    <location>
        <begin position="277"/>
        <end position="296"/>
    </location>
</feature>
<comment type="caution">
    <text evidence="6">The sequence shown here is derived from an EMBL/GenBank/DDBJ whole genome shotgun (WGS) entry which is preliminary data.</text>
</comment>
<proteinExistence type="predicted"/>
<keyword evidence="2 4" id="KW-1133">Transmembrane helix</keyword>
<feature type="transmembrane region" description="Helical" evidence="4">
    <location>
        <begin position="244"/>
        <end position="265"/>
    </location>
</feature>
<evidence type="ECO:0000256" key="2">
    <source>
        <dbReference type="ARBA" id="ARBA00022989"/>
    </source>
</evidence>
<organism evidence="6 7">
    <name type="scientific">Devosia nitrariae</name>
    <dbReference type="NCBI Taxonomy" id="2071872"/>
    <lineage>
        <taxon>Bacteria</taxon>
        <taxon>Pseudomonadati</taxon>
        <taxon>Pseudomonadota</taxon>
        <taxon>Alphaproteobacteria</taxon>
        <taxon>Hyphomicrobiales</taxon>
        <taxon>Devosiaceae</taxon>
        <taxon>Devosia</taxon>
    </lineage>
</organism>
<evidence type="ECO:0000259" key="5">
    <source>
        <dbReference type="PROSITE" id="PS50850"/>
    </source>
</evidence>
<reference evidence="7" key="1">
    <citation type="journal article" date="2019" name="Int. J. Syst. Evol. Microbiol.">
        <title>The Global Catalogue of Microorganisms (GCM) 10K type strain sequencing project: providing services to taxonomists for standard genome sequencing and annotation.</title>
        <authorList>
            <consortium name="The Broad Institute Genomics Platform"/>
            <consortium name="The Broad Institute Genome Sequencing Center for Infectious Disease"/>
            <person name="Wu L."/>
            <person name="Ma J."/>
        </authorList>
    </citation>
    <scope>NUCLEOTIDE SEQUENCE [LARGE SCALE GENOMIC DNA]</scope>
    <source>
        <strain evidence="7">NBRC 112416</strain>
    </source>
</reference>
<dbReference type="CDD" id="cd17477">
    <property type="entry name" value="MFS_YcaD_like"/>
    <property type="match status" value="1"/>
</dbReference>
<dbReference type="PROSITE" id="PS50850">
    <property type="entry name" value="MFS"/>
    <property type="match status" value="1"/>
</dbReference>
<accession>A0ABQ5WA61</accession>
<feature type="transmembrane region" description="Helical" evidence="4">
    <location>
        <begin position="366"/>
        <end position="384"/>
    </location>
</feature>
<evidence type="ECO:0000313" key="7">
    <source>
        <dbReference type="Proteomes" id="UP001156691"/>
    </source>
</evidence>